<dbReference type="Proteomes" id="UP000284120">
    <property type="component" value="Unassembled WGS sequence"/>
</dbReference>
<gene>
    <name evidence="2" type="ORF">DPV69_15710</name>
</gene>
<comment type="caution">
    <text evidence="2">The sequence shown here is derived from an EMBL/GenBank/DDBJ whole genome shotgun (WGS) entry which is preliminary data.</text>
</comment>
<dbReference type="RefSeq" id="WP_113648352.1">
    <property type="nucleotide sequence ID" value="NZ_QMHN01000005.1"/>
</dbReference>
<sequence>MKKLLFTIIAGVALFATNLSNANAQSYKTALGLGLDFGNGSTLVGPSIKHFFNSKGAGQAEVLFGGNSVRVQAFYQYHGAITGASGLKWFVGGGPGINFFSAGGYDQTNFLLIPQAGLDFKIPGAPIQMGFDWRPTAWIGDNSEFEAGRFGFGFRFTF</sequence>
<dbReference type="AlphaFoldDB" id="A0A3S3ST37"/>
<evidence type="ECO:0008006" key="4">
    <source>
        <dbReference type="Google" id="ProtNLM"/>
    </source>
</evidence>
<accession>A0A3S3ST37</accession>
<reference evidence="2 3" key="1">
    <citation type="submission" date="2018-06" db="EMBL/GenBank/DDBJ databases">
        <title>Pedobacter endophyticus sp. nov., an endophytic bacterium isolated from a leaf of Triticum aestivum.</title>
        <authorList>
            <person name="Zhang L."/>
        </authorList>
    </citation>
    <scope>NUCLEOTIDE SEQUENCE [LARGE SCALE GENOMIC DNA]</scope>
    <source>
        <strain evidence="2 3">CM134L-2</strain>
    </source>
</reference>
<protein>
    <recommendedName>
        <fullName evidence="4">Outer membrane protein beta-barrel domain-containing protein</fullName>
    </recommendedName>
</protein>
<evidence type="ECO:0000256" key="1">
    <source>
        <dbReference type="SAM" id="SignalP"/>
    </source>
</evidence>
<evidence type="ECO:0000313" key="3">
    <source>
        <dbReference type="Proteomes" id="UP000284120"/>
    </source>
</evidence>
<organism evidence="2 3">
    <name type="scientific">Pedobacter chitinilyticus</name>
    <dbReference type="NCBI Taxonomy" id="2233776"/>
    <lineage>
        <taxon>Bacteria</taxon>
        <taxon>Pseudomonadati</taxon>
        <taxon>Bacteroidota</taxon>
        <taxon>Sphingobacteriia</taxon>
        <taxon>Sphingobacteriales</taxon>
        <taxon>Sphingobacteriaceae</taxon>
        <taxon>Pedobacter</taxon>
    </lineage>
</organism>
<keyword evidence="1" id="KW-0732">Signal</keyword>
<proteinExistence type="predicted"/>
<keyword evidence="3" id="KW-1185">Reference proteome</keyword>
<feature type="signal peptide" evidence="1">
    <location>
        <begin position="1"/>
        <end position="24"/>
    </location>
</feature>
<evidence type="ECO:0000313" key="2">
    <source>
        <dbReference type="EMBL" id="RWU05589.1"/>
    </source>
</evidence>
<dbReference type="OrthoDB" id="978645at2"/>
<dbReference type="EMBL" id="SAYW01000005">
    <property type="protein sequence ID" value="RWU05589.1"/>
    <property type="molecule type" value="Genomic_DNA"/>
</dbReference>
<feature type="chain" id="PRO_5018673637" description="Outer membrane protein beta-barrel domain-containing protein" evidence="1">
    <location>
        <begin position="25"/>
        <end position="158"/>
    </location>
</feature>
<name>A0A3S3ST37_9SPHI</name>